<protein>
    <submittedName>
        <fullName evidence="1">Uncharacterized protein</fullName>
    </submittedName>
</protein>
<reference evidence="1" key="1">
    <citation type="submission" date="2022-07" db="EMBL/GenBank/DDBJ databases">
        <title>Genome Sequence of Phlebia brevispora.</title>
        <authorList>
            <person name="Buettner E."/>
        </authorList>
    </citation>
    <scope>NUCLEOTIDE SEQUENCE</scope>
    <source>
        <strain evidence="1">MPL23</strain>
    </source>
</reference>
<dbReference type="Proteomes" id="UP001148662">
    <property type="component" value="Unassembled WGS sequence"/>
</dbReference>
<organism evidence="1 2">
    <name type="scientific">Phlebia brevispora</name>
    <dbReference type="NCBI Taxonomy" id="194682"/>
    <lineage>
        <taxon>Eukaryota</taxon>
        <taxon>Fungi</taxon>
        <taxon>Dikarya</taxon>
        <taxon>Basidiomycota</taxon>
        <taxon>Agaricomycotina</taxon>
        <taxon>Agaricomycetes</taxon>
        <taxon>Polyporales</taxon>
        <taxon>Meruliaceae</taxon>
        <taxon>Phlebia</taxon>
    </lineage>
</organism>
<sequence length="379" mass="42722">MLCKFCKQKPVYIEDGYAHDFCGKWCASASRNGRMPLRGSPDPSRPIPNGGICRLAGCSRPVHVNADGTLSEWCSHRHRVKAVAAGKAEACLFCRQLPKAMVNGKRSDFCSTRCGRDAIDDAPIMLAVDKSHTAYENGNWFVIIFSTRLFTVLFEVTSQFRFQWLHGTPLPRIVKIWKLFGTRELTDRFMKYKLEVERRIEQLGGNSRRRWHGTTRACDLGDNDRATEFCQDQECCVCSIIRTSFDKAQFGARTNFGRFGAGIYTSATSSKVRSLLVFIEYASLPIPQETLQANDYVATKRSTYKAMLLCEVIMGNAVKLTVNHPHLTSPPRGYDSVVGEPGDDLNYDESIVYRNDAIRPLFLVIYDDGPPESEARAER</sequence>
<evidence type="ECO:0000313" key="1">
    <source>
        <dbReference type="EMBL" id="KAJ3557059.1"/>
    </source>
</evidence>
<keyword evidence="2" id="KW-1185">Reference proteome</keyword>
<gene>
    <name evidence="1" type="ORF">NM688_g1676</name>
</gene>
<dbReference type="EMBL" id="JANHOG010000187">
    <property type="protein sequence ID" value="KAJ3557059.1"/>
    <property type="molecule type" value="Genomic_DNA"/>
</dbReference>
<evidence type="ECO:0000313" key="2">
    <source>
        <dbReference type="Proteomes" id="UP001148662"/>
    </source>
</evidence>
<name>A0ACC1TAM4_9APHY</name>
<proteinExistence type="predicted"/>
<comment type="caution">
    <text evidence="1">The sequence shown here is derived from an EMBL/GenBank/DDBJ whole genome shotgun (WGS) entry which is preliminary data.</text>
</comment>
<accession>A0ACC1TAM4</accession>